<gene>
    <name evidence="1" type="ORF">PACLA_8A021075</name>
</gene>
<protein>
    <submittedName>
        <fullName evidence="1">Uncharacterized protein</fullName>
    </submittedName>
</protein>
<dbReference type="AlphaFoldDB" id="A0A6S7JK47"/>
<evidence type="ECO:0000313" key="2">
    <source>
        <dbReference type="Proteomes" id="UP001152795"/>
    </source>
</evidence>
<comment type="caution">
    <text evidence="1">The sequence shown here is derived from an EMBL/GenBank/DDBJ whole genome shotgun (WGS) entry which is preliminary data.</text>
</comment>
<name>A0A6S7JK47_PARCT</name>
<dbReference type="EMBL" id="CACRXK020018734">
    <property type="protein sequence ID" value="CAB4032826.1"/>
    <property type="molecule type" value="Genomic_DNA"/>
</dbReference>
<evidence type="ECO:0000313" key="1">
    <source>
        <dbReference type="EMBL" id="CAB4032826.1"/>
    </source>
</evidence>
<dbReference type="Proteomes" id="UP001152795">
    <property type="component" value="Unassembled WGS sequence"/>
</dbReference>
<sequence length="163" mass="18582">MRTVDNVGKLFQPIEDIITEKLIPALTRRSHCSIEERKLLSLPTRYGGVNIVNPVEEASLQLDASGKITEPLKKMIIEQSDSYRKPDLLCEIKAKLRQQKANHHASKAKIIRESLPASKQRTMDLNQEQMKKREYGDRIREIELRLAPLIFSTSGDLGKESNC</sequence>
<accession>A0A6S7JK47</accession>
<keyword evidence="2" id="KW-1185">Reference proteome</keyword>
<organism evidence="1 2">
    <name type="scientific">Paramuricea clavata</name>
    <name type="common">Red gorgonian</name>
    <name type="synonym">Violescent sea-whip</name>
    <dbReference type="NCBI Taxonomy" id="317549"/>
    <lineage>
        <taxon>Eukaryota</taxon>
        <taxon>Metazoa</taxon>
        <taxon>Cnidaria</taxon>
        <taxon>Anthozoa</taxon>
        <taxon>Octocorallia</taxon>
        <taxon>Malacalcyonacea</taxon>
        <taxon>Plexauridae</taxon>
        <taxon>Paramuricea</taxon>
    </lineage>
</organism>
<proteinExistence type="predicted"/>
<reference evidence="1" key="1">
    <citation type="submission" date="2020-04" db="EMBL/GenBank/DDBJ databases">
        <authorList>
            <person name="Alioto T."/>
            <person name="Alioto T."/>
            <person name="Gomez Garrido J."/>
        </authorList>
    </citation>
    <scope>NUCLEOTIDE SEQUENCE</scope>
    <source>
        <strain evidence="1">A484AB</strain>
    </source>
</reference>